<proteinExistence type="predicted"/>
<feature type="region of interest" description="Disordered" evidence="3">
    <location>
        <begin position="95"/>
        <end position="141"/>
    </location>
</feature>
<feature type="signal peptide" evidence="4">
    <location>
        <begin position="1"/>
        <end position="22"/>
    </location>
</feature>
<reference evidence="5" key="1">
    <citation type="submission" date="2015-04" db="UniProtKB">
        <authorList>
            <consortium name="EnsemblPlants"/>
        </authorList>
    </citation>
    <scope>IDENTIFICATION</scope>
</reference>
<keyword evidence="6" id="KW-1185">Reference proteome</keyword>
<evidence type="ECO:0008006" key="7">
    <source>
        <dbReference type="Google" id="ProtNLM"/>
    </source>
</evidence>
<organism evidence="5">
    <name type="scientific">Oryza punctata</name>
    <name type="common">Red rice</name>
    <dbReference type="NCBI Taxonomy" id="4537"/>
    <lineage>
        <taxon>Eukaryota</taxon>
        <taxon>Viridiplantae</taxon>
        <taxon>Streptophyta</taxon>
        <taxon>Embryophyta</taxon>
        <taxon>Tracheophyta</taxon>
        <taxon>Spermatophyta</taxon>
        <taxon>Magnoliopsida</taxon>
        <taxon>Liliopsida</taxon>
        <taxon>Poales</taxon>
        <taxon>Poaceae</taxon>
        <taxon>BOP clade</taxon>
        <taxon>Oryzoideae</taxon>
        <taxon>Oryzeae</taxon>
        <taxon>Oryzinae</taxon>
        <taxon>Oryza</taxon>
    </lineage>
</organism>
<reference evidence="5" key="2">
    <citation type="submission" date="2018-05" db="EMBL/GenBank/DDBJ databases">
        <title>OpunRS2 (Oryza punctata Reference Sequence Version 2).</title>
        <authorList>
            <person name="Zhang J."/>
            <person name="Kudrna D."/>
            <person name="Lee S."/>
            <person name="Talag J."/>
            <person name="Welchert J."/>
            <person name="Wing R.A."/>
        </authorList>
    </citation>
    <scope>NUCLEOTIDE SEQUENCE [LARGE SCALE GENOMIC DNA]</scope>
</reference>
<dbReference type="PANTHER" id="PTHR15486">
    <property type="entry name" value="ANCIENT UBIQUITOUS PROTEIN"/>
    <property type="match status" value="1"/>
</dbReference>
<keyword evidence="2" id="KW-0472">Membrane</keyword>
<evidence type="ECO:0000256" key="3">
    <source>
        <dbReference type="SAM" id="MobiDB-lite"/>
    </source>
</evidence>
<accession>A0A0E0KG90</accession>
<evidence type="ECO:0000256" key="1">
    <source>
        <dbReference type="ARBA" id="ARBA00004370"/>
    </source>
</evidence>
<evidence type="ECO:0000313" key="6">
    <source>
        <dbReference type="Proteomes" id="UP000026962"/>
    </source>
</evidence>
<evidence type="ECO:0000313" key="5">
    <source>
        <dbReference type="EnsemblPlants" id="OPUNC03G23650.1"/>
    </source>
</evidence>
<feature type="compositionally biased region" description="Polar residues" evidence="3">
    <location>
        <begin position="193"/>
        <end position="203"/>
    </location>
</feature>
<dbReference type="GO" id="GO:0010143">
    <property type="term" value="P:cutin biosynthetic process"/>
    <property type="evidence" value="ECO:0007669"/>
    <property type="project" value="TreeGrafter"/>
</dbReference>
<protein>
    <recommendedName>
        <fullName evidence="7">DUF834 domain-containing protein</fullName>
    </recommendedName>
</protein>
<dbReference type="GO" id="GO:0090447">
    <property type="term" value="F:glycerol-3-phosphate 2-O-acyltransferase activity"/>
    <property type="evidence" value="ECO:0007669"/>
    <property type="project" value="TreeGrafter"/>
</dbReference>
<name>A0A0E0KG90_ORYPU</name>
<evidence type="ECO:0000256" key="4">
    <source>
        <dbReference type="SAM" id="SignalP"/>
    </source>
</evidence>
<dbReference type="GO" id="GO:0016020">
    <property type="term" value="C:membrane"/>
    <property type="evidence" value="ECO:0007669"/>
    <property type="project" value="UniProtKB-SubCell"/>
</dbReference>
<dbReference type="Gramene" id="OPUNC03G23650.1">
    <property type="protein sequence ID" value="OPUNC03G23650.1"/>
    <property type="gene ID" value="OPUNC03G23650"/>
</dbReference>
<sequence length="203" mass="22243">MYSISHLLEILLPILMMWLTRDNDHDADARELPHSDVAVCPEGTACQETFLLRFFMLFAELSCSSHAQYGETQTNKERYEEMELRKLAAGGWRQATASPSLDPAGGEAVAASGGLPSARSGRRGGAEAGGRRPGGSGDLDPTPWLLVFDPALLAHVETKWQWDKPWESSSSLRGGEVVEDALEPPPVLHLGRGTQNYSTLRKR</sequence>
<dbReference type="GO" id="GO:0016791">
    <property type="term" value="F:phosphatase activity"/>
    <property type="evidence" value="ECO:0007669"/>
    <property type="project" value="TreeGrafter"/>
</dbReference>
<dbReference type="HOGENOM" id="CLU_1350818_0_0_1"/>
<feature type="chain" id="PRO_5002364994" description="DUF834 domain-containing protein" evidence="4">
    <location>
        <begin position="23"/>
        <end position="203"/>
    </location>
</feature>
<feature type="compositionally biased region" description="Low complexity" evidence="3">
    <location>
        <begin position="110"/>
        <end position="119"/>
    </location>
</feature>
<evidence type="ECO:0000256" key="2">
    <source>
        <dbReference type="ARBA" id="ARBA00023136"/>
    </source>
</evidence>
<comment type="subcellular location">
    <subcellularLocation>
        <location evidence="1">Membrane</location>
    </subcellularLocation>
</comment>
<dbReference type="STRING" id="4537.A0A0E0KG90"/>
<dbReference type="EnsemblPlants" id="OPUNC03G23650.1">
    <property type="protein sequence ID" value="OPUNC03G23650.1"/>
    <property type="gene ID" value="OPUNC03G23650"/>
</dbReference>
<keyword evidence="4" id="KW-0732">Signal</keyword>
<feature type="region of interest" description="Disordered" evidence="3">
    <location>
        <begin position="177"/>
        <end position="203"/>
    </location>
</feature>
<dbReference type="Proteomes" id="UP000026962">
    <property type="component" value="Chromosome 3"/>
</dbReference>
<dbReference type="PANTHER" id="PTHR15486:SF54">
    <property type="entry name" value="GLYCEROL-3-PHOSPHATE ACYLTRANSFERASE 7"/>
    <property type="match status" value="1"/>
</dbReference>
<feature type="compositionally biased region" description="Gly residues" evidence="3">
    <location>
        <begin position="126"/>
        <end position="137"/>
    </location>
</feature>
<dbReference type="AlphaFoldDB" id="A0A0E0KG90"/>